<dbReference type="Pfam" id="PF01943">
    <property type="entry name" value="Polysacc_synt"/>
    <property type="match status" value="1"/>
</dbReference>
<evidence type="ECO:0000256" key="5">
    <source>
        <dbReference type="ARBA" id="ARBA00023136"/>
    </source>
</evidence>
<evidence type="ECO:0000313" key="9">
    <source>
        <dbReference type="Proteomes" id="UP000037784"/>
    </source>
</evidence>
<feature type="transmembrane region" description="Helical" evidence="6">
    <location>
        <begin position="445"/>
        <end position="466"/>
    </location>
</feature>
<dbReference type="InterPro" id="IPR050833">
    <property type="entry name" value="Poly_Biosynth_Transport"/>
</dbReference>
<dbReference type="PANTHER" id="PTHR30250:SF11">
    <property type="entry name" value="O-ANTIGEN TRANSPORTER-RELATED"/>
    <property type="match status" value="1"/>
</dbReference>
<dbReference type="STRING" id="872965.SE16_05525"/>
<gene>
    <name evidence="7" type="ORF">ARMA_1198</name>
    <name evidence="8" type="ORF">SE16_05525</name>
</gene>
<dbReference type="GO" id="GO:0005886">
    <property type="term" value="C:plasma membrane"/>
    <property type="evidence" value="ECO:0007669"/>
    <property type="project" value="UniProtKB-SubCell"/>
</dbReference>
<dbReference type="InParanoid" id="A0A0M8K6H9"/>
<evidence type="ECO:0000256" key="1">
    <source>
        <dbReference type="ARBA" id="ARBA00004651"/>
    </source>
</evidence>
<evidence type="ECO:0000313" key="7">
    <source>
        <dbReference type="EMBL" id="GAP62775.1"/>
    </source>
</evidence>
<feature type="transmembrane region" description="Helical" evidence="6">
    <location>
        <begin position="83"/>
        <end position="110"/>
    </location>
</feature>
<dbReference type="PANTHER" id="PTHR30250">
    <property type="entry name" value="PST FAMILY PREDICTED COLANIC ACID TRANSPORTER"/>
    <property type="match status" value="1"/>
</dbReference>
<reference evidence="9" key="3">
    <citation type="submission" date="2015-08" db="EMBL/GenBank/DDBJ databases">
        <title>Draft Genome Sequence of a Heterotrophic Facultative Anaerobic Bacterium Ardenticatena maritima Strain 110S.</title>
        <authorList>
            <person name="Kawaichi S."/>
            <person name="Yoshida T."/>
            <person name="Sako Y."/>
            <person name="Nakamura R."/>
        </authorList>
    </citation>
    <scope>NUCLEOTIDE SEQUENCE [LARGE SCALE GENOMIC DNA]</scope>
    <source>
        <strain evidence="9">110S</strain>
    </source>
</reference>
<name>A0A0M8K6H9_9CHLR</name>
<feature type="transmembrane region" description="Helical" evidence="6">
    <location>
        <begin position="389"/>
        <end position="409"/>
    </location>
</feature>
<proteinExistence type="predicted"/>
<sequence length="509" mass="56265">MNPSLNDAQRVTRNSLAQLANFLAVSVSKFLIVVAIARFRGVEEVGAFSFVLTFVMTFGVLNHMGLLLLLVRDIGFHREHVHPYVGNALTMSLGLGAIGIITMPTIVWLLGYPSMIVEAVALAAVAMAIDTWGNILNAGFGGHERMDLSAFAIILQETAFFIVGAVVLILHLPFMTIFVVYVISRLVGLGSSTWLYRRHWGQWPRLRFDMHLQRQLGRKTLPYAFSMAMSPIFARVDILLLSYLRNTVEVGLYEVASILFYRLNVLARMFSVAMLPLIARQYGQIGRGVVKYVRPTMKLQAALALPISVGGWLLSAPLIGFIFGAQFMVAATAFQLMALMTLLRFWDTSLGLTLTALDKQNVRALMMGLGAAFNVGLNLWLIPRFGYMGAAYSSVLSEIAVFAGFWWAIRRELDEPIPWHSLGRLLAAALLMGGVVWLVRATLPLPLTIAVGVIAYTSGVIGLRALSPQETVHLLRILRIRRVPTPVRRLLRLPATEAWAFSAAKGEIE</sequence>
<dbReference type="InterPro" id="IPR002797">
    <property type="entry name" value="Polysacc_synth"/>
</dbReference>
<dbReference type="CDD" id="cd13128">
    <property type="entry name" value="MATE_Wzx_like"/>
    <property type="match status" value="1"/>
</dbReference>
<dbReference type="OrthoDB" id="151392at2"/>
<accession>A0A0M8K6H9</accession>
<evidence type="ECO:0000256" key="4">
    <source>
        <dbReference type="ARBA" id="ARBA00022989"/>
    </source>
</evidence>
<comment type="caution">
    <text evidence="7">The sequence shown here is derived from an EMBL/GenBank/DDBJ whole genome shotgun (WGS) entry which is preliminary data.</text>
</comment>
<keyword evidence="4 6" id="KW-1133">Transmembrane helix</keyword>
<organism evidence="7 9">
    <name type="scientific">Ardenticatena maritima</name>
    <dbReference type="NCBI Taxonomy" id="872965"/>
    <lineage>
        <taxon>Bacteria</taxon>
        <taxon>Bacillati</taxon>
        <taxon>Chloroflexota</taxon>
        <taxon>Ardenticatenia</taxon>
        <taxon>Ardenticatenales</taxon>
        <taxon>Ardenticatenaceae</taxon>
        <taxon>Ardenticatena</taxon>
    </lineage>
</organism>
<feature type="transmembrane region" description="Helical" evidence="6">
    <location>
        <begin position="220"/>
        <end position="244"/>
    </location>
</feature>
<dbReference type="EMBL" id="LGKN01000004">
    <property type="protein sequence ID" value="KPL88294.1"/>
    <property type="molecule type" value="Genomic_DNA"/>
</dbReference>
<keyword evidence="5 6" id="KW-0472">Membrane</keyword>
<dbReference type="AlphaFoldDB" id="A0A0M8K6H9"/>
<feature type="transmembrane region" description="Helical" evidence="6">
    <location>
        <begin position="20"/>
        <end position="39"/>
    </location>
</feature>
<evidence type="ECO:0000256" key="3">
    <source>
        <dbReference type="ARBA" id="ARBA00022692"/>
    </source>
</evidence>
<dbReference type="EMBL" id="BBZA01000081">
    <property type="protein sequence ID" value="GAP62775.1"/>
    <property type="molecule type" value="Genomic_DNA"/>
</dbReference>
<feature type="transmembrane region" description="Helical" evidence="6">
    <location>
        <begin position="178"/>
        <end position="196"/>
    </location>
</feature>
<keyword evidence="2" id="KW-1003">Cell membrane</keyword>
<protein>
    <submittedName>
        <fullName evidence="7">Uncharacterized protein</fullName>
    </submittedName>
</protein>
<reference evidence="7 9" key="1">
    <citation type="journal article" date="2015" name="Genome Announc.">
        <title>Draft Genome Sequence of a Heterotrophic Facultative Anaerobic Thermophilic Bacterium, Ardenticatena maritima Strain 110ST.</title>
        <authorList>
            <person name="Kawaichi S."/>
            <person name="Yoshida T."/>
            <person name="Sako Y."/>
            <person name="Nakamura R."/>
        </authorList>
    </citation>
    <scope>NUCLEOTIDE SEQUENCE [LARGE SCALE GENOMIC DNA]</scope>
    <source>
        <strain evidence="7 9">110S</strain>
    </source>
</reference>
<keyword evidence="3 6" id="KW-0812">Transmembrane</keyword>
<feature type="transmembrane region" description="Helical" evidence="6">
    <location>
        <begin position="299"/>
        <end position="315"/>
    </location>
</feature>
<evidence type="ECO:0000313" key="8">
    <source>
        <dbReference type="EMBL" id="KPL88294.1"/>
    </source>
</evidence>
<dbReference type="RefSeq" id="WP_054492681.1">
    <property type="nucleotide sequence ID" value="NZ_BBZA01000081.1"/>
</dbReference>
<feature type="transmembrane region" description="Helical" evidence="6">
    <location>
        <begin position="421"/>
        <end position="439"/>
    </location>
</feature>
<feature type="transmembrane region" description="Helical" evidence="6">
    <location>
        <begin position="321"/>
        <end position="343"/>
    </location>
</feature>
<feature type="transmembrane region" description="Helical" evidence="6">
    <location>
        <begin position="116"/>
        <end position="136"/>
    </location>
</feature>
<feature type="transmembrane region" description="Helical" evidence="6">
    <location>
        <begin position="148"/>
        <end position="172"/>
    </location>
</feature>
<comment type="subcellular location">
    <subcellularLocation>
        <location evidence="1">Cell membrane</location>
        <topology evidence="1">Multi-pass membrane protein</topology>
    </subcellularLocation>
</comment>
<keyword evidence="9" id="KW-1185">Reference proteome</keyword>
<evidence type="ECO:0000256" key="6">
    <source>
        <dbReference type="SAM" id="Phobius"/>
    </source>
</evidence>
<dbReference type="FunCoup" id="A0A0M8K6H9">
    <property type="interactions" value="51"/>
</dbReference>
<evidence type="ECO:0000256" key="2">
    <source>
        <dbReference type="ARBA" id="ARBA00022475"/>
    </source>
</evidence>
<feature type="transmembrane region" description="Helical" evidence="6">
    <location>
        <begin position="45"/>
        <end position="71"/>
    </location>
</feature>
<reference evidence="8 10" key="2">
    <citation type="submission" date="2015-07" db="EMBL/GenBank/DDBJ databases">
        <title>Whole genome sequence of Ardenticatena maritima DSM 23922.</title>
        <authorList>
            <person name="Hemp J."/>
            <person name="Ward L.M."/>
            <person name="Pace L.A."/>
            <person name="Fischer W.W."/>
        </authorList>
    </citation>
    <scope>NUCLEOTIDE SEQUENCE [LARGE SCALE GENOMIC DNA]</scope>
    <source>
        <strain evidence="8 10">110S</strain>
    </source>
</reference>
<evidence type="ECO:0000313" key="10">
    <source>
        <dbReference type="Proteomes" id="UP000050502"/>
    </source>
</evidence>
<dbReference type="Proteomes" id="UP000050502">
    <property type="component" value="Unassembled WGS sequence"/>
</dbReference>
<feature type="transmembrane region" description="Helical" evidence="6">
    <location>
        <begin position="364"/>
        <end position="383"/>
    </location>
</feature>
<feature type="transmembrane region" description="Helical" evidence="6">
    <location>
        <begin position="256"/>
        <end position="278"/>
    </location>
</feature>
<dbReference type="Proteomes" id="UP000037784">
    <property type="component" value="Unassembled WGS sequence"/>
</dbReference>